<keyword evidence="1" id="KW-1133">Transmembrane helix</keyword>
<reference evidence="3" key="1">
    <citation type="submission" date="2015-10" db="EMBL/GenBank/DDBJ databases">
        <authorList>
            <person name="Luecker S."/>
            <person name="Luecker S."/>
        </authorList>
    </citation>
    <scope>NUCLEOTIDE SEQUENCE [LARGE SCALE GENOMIC DNA]</scope>
</reference>
<dbReference type="AlphaFoldDB" id="A0A0S4L5L4"/>
<evidence type="ECO:0000313" key="2">
    <source>
        <dbReference type="EMBL" id="CUS32979.1"/>
    </source>
</evidence>
<gene>
    <name evidence="2" type="ORF">COMA2_120002</name>
</gene>
<keyword evidence="1" id="KW-0472">Membrane</keyword>
<evidence type="ECO:0000313" key="3">
    <source>
        <dbReference type="Proteomes" id="UP000198736"/>
    </source>
</evidence>
<name>A0A0S4L5L4_9BACT</name>
<keyword evidence="3" id="KW-1185">Reference proteome</keyword>
<keyword evidence="1" id="KW-0812">Transmembrane</keyword>
<sequence length="106" mass="11274">MPLFRNGILFGIIVGLLVCCVVMQMVGIRASLWDSSHIADNSVETSILAASALVAVTGGVNIFFVMKVGNGLRSTVGQQVFLVSIFHPPDFPSRAFCRQTSESSAA</sequence>
<accession>A0A0S4L5L4</accession>
<protein>
    <submittedName>
        <fullName evidence="2">Uncharacterized protein</fullName>
    </submittedName>
</protein>
<dbReference type="EMBL" id="CZPZ01000004">
    <property type="protein sequence ID" value="CUS32979.1"/>
    <property type="molecule type" value="Genomic_DNA"/>
</dbReference>
<feature type="transmembrane region" description="Helical" evidence="1">
    <location>
        <begin position="7"/>
        <end position="27"/>
    </location>
</feature>
<organism evidence="2 3">
    <name type="scientific">Candidatus Nitrospira nitrificans</name>
    <dbReference type="NCBI Taxonomy" id="1742973"/>
    <lineage>
        <taxon>Bacteria</taxon>
        <taxon>Pseudomonadati</taxon>
        <taxon>Nitrospirota</taxon>
        <taxon>Nitrospiria</taxon>
        <taxon>Nitrospirales</taxon>
        <taxon>Nitrospiraceae</taxon>
        <taxon>Nitrospira</taxon>
    </lineage>
</organism>
<feature type="transmembrane region" description="Helical" evidence="1">
    <location>
        <begin position="47"/>
        <end position="66"/>
    </location>
</feature>
<evidence type="ECO:0000256" key="1">
    <source>
        <dbReference type="SAM" id="Phobius"/>
    </source>
</evidence>
<dbReference type="Proteomes" id="UP000198736">
    <property type="component" value="Unassembled WGS sequence"/>
</dbReference>
<proteinExistence type="predicted"/>